<dbReference type="AlphaFoldDB" id="A0A323TAW8"/>
<evidence type="ECO:0000259" key="2">
    <source>
        <dbReference type="Pfam" id="PF00582"/>
    </source>
</evidence>
<proteinExistence type="inferred from homology"/>
<reference evidence="3 4" key="1">
    <citation type="submission" date="2017-10" db="EMBL/GenBank/DDBJ databases">
        <title>Bacillus sp. nov., a halophilic bacterium isolated from a Keqin Lake.</title>
        <authorList>
            <person name="Wang H."/>
        </authorList>
    </citation>
    <scope>NUCLEOTIDE SEQUENCE [LARGE SCALE GENOMIC DNA]</scope>
    <source>
        <strain evidence="3 4">KQ-12</strain>
    </source>
</reference>
<dbReference type="Pfam" id="PF00582">
    <property type="entry name" value="Usp"/>
    <property type="match status" value="1"/>
</dbReference>
<name>A0A323TAW8_9BACI</name>
<dbReference type="Gene3D" id="3.40.50.620">
    <property type="entry name" value="HUPs"/>
    <property type="match status" value="1"/>
</dbReference>
<evidence type="ECO:0000313" key="4">
    <source>
        <dbReference type="Proteomes" id="UP000248214"/>
    </source>
</evidence>
<gene>
    <name evidence="3" type="ORF">CR194_17900</name>
</gene>
<comment type="similarity">
    <text evidence="1">Belongs to the universal stress protein A family.</text>
</comment>
<feature type="domain" description="UspA" evidence="2">
    <location>
        <begin position="1"/>
        <end position="141"/>
    </location>
</feature>
<dbReference type="InterPro" id="IPR006015">
    <property type="entry name" value="Universal_stress_UspA"/>
</dbReference>
<protein>
    <submittedName>
        <fullName evidence="3">Universal stress protein</fullName>
    </submittedName>
</protein>
<dbReference type="InterPro" id="IPR014729">
    <property type="entry name" value="Rossmann-like_a/b/a_fold"/>
</dbReference>
<sequence>MFKHLLLAIDGSDHSKRAAQKAIDLATLEGNGTIEILYVVAGNKSKSDVLQYGDSDSASRKRKLMLTPFEEMIAQAGIKYETTVLHGSNSAAESIIDHANKNDFDALVIGSRGLGTVQTMVLGSVSHKVMKHVKMPVLMVK</sequence>
<dbReference type="CDD" id="cd00293">
    <property type="entry name" value="USP-like"/>
    <property type="match status" value="1"/>
</dbReference>
<dbReference type="InterPro" id="IPR006016">
    <property type="entry name" value="UspA"/>
</dbReference>
<comment type="caution">
    <text evidence="3">The sequence shown here is derived from an EMBL/GenBank/DDBJ whole genome shotgun (WGS) entry which is preliminary data.</text>
</comment>
<dbReference type="PRINTS" id="PR01438">
    <property type="entry name" value="UNVRSLSTRESS"/>
</dbReference>
<dbReference type="PANTHER" id="PTHR46268:SF6">
    <property type="entry name" value="UNIVERSAL STRESS PROTEIN UP12"/>
    <property type="match status" value="1"/>
</dbReference>
<dbReference type="EMBL" id="PDOD01000005">
    <property type="protein sequence ID" value="PYZ92066.1"/>
    <property type="molecule type" value="Genomic_DNA"/>
</dbReference>
<organism evidence="3 4">
    <name type="scientific">Salipaludibacillus keqinensis</name>
    <dbReference type="NCBI Taxonomy" id="2045207"/>
    <lineage>
        <taxon>Bacteria</taxon>
        <taxon>Bacillati</taxon>
        <taxon>Bacillota</taxon>
        <taxon>Bacilli</taxon>
        <taxon>Bacillales</taxon>
        <taxon>Bacillaceae</taxon>
    </lineage>
</organism>
<dbReference type="PANTHER" id="PTHR46268">
    <property type="entry name" value="STRESS RESPONSE PROTEIN NHAX"/>
    <property type="match status" value="1"/>
</dbReference>
<dbReference type="SUPFAM" id="SSF52402">
    <property type="entry name" value="Adenine nucleotide alpha hydrolases-like"/>
    <property type="match status" value="1"/>
</dbReference>
<dbReference type="OrthoDB" id="9777884at2"/>
<dbReference type="Proteomes" id="UP000248214">
    <property type="component" value="Unassembled WGS sequence"/>
</dbReference>
<evidence type="ECO:0000313" key="3">
    <source>
        <dbReference type="EMBL" id="PYZ92066.1"/>
    </source>
</evidence>
<keyword evidence="4" id="KW-1185">Reference proteome</keyword>
<dbReference type="RefSeq" id="WP_110611610.1">
    <property type="nucleotide sequence ID" value="NZ_PDOD01000005.1"/>
</dbReference>
<accession>A0A323TAW8</accession>
<evidence type="ECO:0000256" key="1">
    <source>
        <dbReference type="ARBA" id="ARBA00008791"/>
    </source>
</evidence>